<keyword evidence="1" id="KW-0812">Transmembrane</keyword>
<name>A0A6A6UYS9_9PLEO</name>
<keyword evidence="1" id="KW-0472">Membrane</keyword>
<dbReference type="Gene3D" id="3.90.79.10">
    <property type="entry name" value="Nucleoside Triphosphate Pyrophosphohydrolase"/>
    <property type="match status" value="1"/>
</dbReference>
<dbReference type="PROSITE" id="PS51462">
    <property type="entry name" value="NUDIX"/>
    <property type="match status" value="1"/>
</dbReference>
<dbReference type="InterPro" id="IPR045121">
    <property type="entry name" value="CoAse"/>
</dbReference>
<sequence length="447" mass="50009">METGTEQLIEHLKQVLVPLNATPYPDVDCPPSTPKRASVALILRIQPNNAHWPGREALENQSVQPSQDSEASLKDRIDAFFSQTWVQHGDPEMLFIKRATRVGDKWNGHIALPGGKRDPEDASDEAAAVRETLEEVGIDLSPGNALHIGNLPQRIVTTSWGKVPLMVLCPYIYLLTSSEYPSQRLQPTEVASTHWVSLRALMSPALRTYEYADVSARLAKSGLGIKKWFLQLMLSKMMFAAVRLVPSNSVYCSSIPGFIPQGQSPIHSTAILGKIKEVCMGPEANYPESQQPLLLWGLTLGVVSDFLEHIPPHDALELWTYPTFTNWDVRFTMWAMSYRFRKRKAEEIRAAVHAEWNSEGDQEGPLSDILAEEVVEEPGEVGIAGLGVGRHWGKRKRANMIARGAAVNSMVEGYYPIVRKAVATALCGRMTLLSLLVVYLWRRWHRR</sequence>
<evidence type="ECO:0000313" key="4">
    <source>
        <dbReference type="Proteomes" id="UP000799440"/>
    </source>
</evidence>
<evidence type="ECO:0000313" key="3">
    <source>
        <dbReference type="EMBL" id="KAF2742157.1"/>
    </source>
</evidence>
<gene>
    <name evidence="3" type="ORF">M011DRAFT_294221</name>
</gene>
<feature type="transmembrane region" description="Helical" evidence="1">
    <location>
        <begin position="421"/>
        <end position="441"/>
    </location>
</feature>
<evidence type="ECO:0000259" key="2">
    <source>
        <dbReference type="PROSITE" id="PS51462"/>
    </source>
</evidence>
<dbReference type="Pfam" id="PF00293">
    <property type="entry name" value="NUDIX"/>
    <property type="match status" value="1"/>
</dbReference>
<dbReference type="InterPro" id="IPR000086">
    <property type="entry name" value="NUDIX_hydrolase_dom"/>
</dbReference>
<dbReference type="AlphaFoldDB" id="A0A6A6UYS9"/>
<dbReference type="PANTHER" id="PTHR12992:SF44">
    <property type="entry name" value="NUDIX HYDROLASE DOMAIN-CONTAINING PROTEIN"/>
    <property type="match status" value="1"/>
</dbReference>
<feature type="domain" description="Nudix hydrolase" evidence="2">
    <location>
        <begin position="75"/>
        <end position="219"/>
    </location>
</feature>
<keyword evidence="4" id="KW-1185">Reference proteome</keyword>
<protein>
    <recommendedName>
        <fullName evidence="2">Nudix hydrolase domain-containing protein</fullName>
    </recommendedName>
</protein>
<dbReference type="EMBL" id="MU006614">
    <property type="protein sequence ID" value="KAF2742157.1"/>
    <property type="molecule type" value="Genomic_DNA"/>
</dbReference>
<proteinExistence type="predicted"/>
<dbReference type="PANTHER" id="PTHR12992">
    <property type="entry name" value="NUDIX HYDROLASE"/>
    <property type="match status" value="1"/>
</dbReference>
<dbReference type="OrthoDB" id="77989at2759"/>
<organism evidence="3 4">
    <name type="scientific">Sporormia fimetaria CBS 119925</name>
    <dbReference type="NCBI Taxonomy" id="1340428"/>
    <lineage>
        <taxon>Eukaryota</taxon>
        <taxon>Fungi</taxon>
        <taxon>Dikarya</taxon>
        <taxon>Ascomycota</taxon>
        <taxon>Pezizomycotina</taxon>
        <taxon>Dothideomycetes</taxon>
        <taxon>Pleosporomycetidae</taxon>
        <taxon>Pleosporales</taxon>
        <taxon>Sporormiaceae</taxon>
        <taxon>Sporormia</taxon>
    </lineage>
</organism>
<dbReference type="CDD" id="cd03426">
    <property type="entry name" value="NUDIX_CoAse_Nudt7"/>
    <property type="match status" value="1"/>
</dbReference>
<dbReference type="Proteomes" id="UP000799440">
    <property type="component" value="Unassembled WGS sequence"/>
</dbReference>
<dbReference type="GO" id="GO:0010945">
    <property type="term" value="F:coenzyme A diphosphatase activity"/>
    <property type="evidence" value="ECO:0007669"/>
    <property type="project" value="InterPro"/>
</dbReference>
<accession>A0A6A6UYS9</accession>
<dbReference type="InterPro" id="IPR015797">
    <property type="entry name" value="NUDIX_hydrolase-like_dom_sf"/>
</dbReference>
<evidence type="ECO:0000256" key="1">
    <source>
        <dbReference type="SAM" id="Phobius"/>
    </source>
</evidence>
<keyword evidence="1" id="KW-1133">Transmembrane helix</keyword>
<reference evidence="3" key="1">
    <citation type="journal article" date="2020" name="Stud. Mycol.">
        <title>101 Dothideomycetes genomes: a test case for predicting lifestyles and emergence of pathogens.</title>
        <authorList>
            <person name="Haridas S."/>
            <person name="Albert R."/>
            <person name="Binder M."/>
            <person name="Bloem J."/>
            <person name="Labutti K."/>
            <person name="Salamov A."/>
            <person name="Andreopoulos B."/>
            <person name="Baker S."/>
            <person name="Barry K."/>
            <person name="Bills G."/>
            <person name="Bluhm B."/>
            <person name="Cannon C."/>
            <person name="Castanera R."/>
            <person name="Culley D."/>
            <person name="Daum C."/>
            <person name="Ezra D."/>
            <person name="Gonzalez J."/>
            <person name="Henrissat B."/>
            <person name="Kuo A."/>
            <person name="Liang C."/>
            <person name="Lipzen A."/>
            <person name="Lutzoni F."/>
            <person name="Magnuson J."/>
            <person name="Mondo S."/>
            <person name="Nolan M."/>
            <person name="Ohm R."/>
            <person name="Pangilinan J."/>
            <person name="Park H.-J."/>
            <person name="Ramirez L."/>
            <person name="Alfaro M."/>
            <person name="Sun H."/>
            <person name="Tritt A."/>
            <person name="Yoshinaga Y."/>
            <person name="Zwiers L.-H."/>
            <person name="Turgeon B."/>
            <person name="Goodwin S."/>
            <person name="Spatafora J."/>
            <person name="Crous P."/>
            <person name="Grigoriev I."/>
        </authorList>
    </citation>
    <scope>NUCLEOTIDE SEQUENCE</scope>
    <source>
        <strain evidence="3">CBS 119925</strain>
    </source>
</reference>
<dbReference type="SUPFAM" id="SSF55811">
    <property type="entry name" value="Nudix"/>
    <property type="match status" value="1"/>
</dbReference>